<comment type="caution">
    <text evidence="1">The sequence shown here is derived from an EMBL/GenBank/DDBJ whole genome shotgun (WGS) entry which is preliminary data.</text>
</comment>
<proteinExistence type="predicted"/>
<feature type="non-terminal residue" evidence="1">
    <location>
        <position position="264"/>
    </location>
</feature>
<reference evidence="1 2" key="1">
    <citation type="submission" date="2019-08" db="EMBL/GenBank/DDBJ databases">
        <title>Whole genome of Aphis craccivora.</title>
        <authorList>
            <person name="Voronova N.V."/>
            <person name="Shulinski R.S."/>
            <person name="Bandarenka Y.V."/>
            <person name="Zhorov D.G."/>
            <person name="Warner D."/>
        </authorList>
    </citation>
    <scope>NUCLEOTIDE SEQUENCE [LARGE SCALE GENOMIC DNA]</scope>
    <source>
        <strain evidence="1">180601</strain>
        <tissue evidence="1">Whole Body</tissue>
    </source>
</reference>
<dbReference type="AlphaFoldDB" id="A0A6G0VSW5"/>
<organism evidence="1 2">
    <name type="scientific">Aphis craccivora</name>
    <name type="common">Cowpea aphid</name>
    <dbReference type="NCBI Taxonomy" id="307492"/>
    <lineage>
        <taxon>Eukaryota</taxon>
        <taxon>Metazoa</taxon>
        <taxon>Ecdysozoa</taxon>
        <taxon>Arthropoda</taxon>
        <taxon>Hexapoda</taxon>
        <taxon>Insecta</taxon>
        <taxon>Pterygota</taxon>
        <taxon>Neoptera</taxon>
        <taxon>Paraneoptera</taxon>
        <taxon>Hemiptera</taxon>
        <taxon>Sternorrhyncha</taxon>
        <taxon>Aphidomorpha</taxon>
        <taxon>Aphidoidea</taxon>
        <taxon>Aphididae</taxon>
        <taxon>Aphidini</taxon>
        <taxon>Aphis</taxon>
        <taxon>Aphis</taxon>
    </lineage>
</organism>
<name>A0A6G0VSW5_APHCR</name>
<evidence type="ECO:0000313" key="1">
    <source>
        <dbReference type="EMBL" id="KAF0705348.1"/>
    </source>
</evidence>
<dbReference type="PANTHER" id="PTHR33053">
    <property type="entry name" value="PROTEIN, PUTATIVE-RELATED"/>
    <property type="match status" value="1"/>
</dbReference>
<dbReference type="PANTHER" id="PTHR33053:SF9">
    <property type="entry name" value="AGAP000105-PA"/>
    <property type="match status" value="1"/>
</dbReference>
<protein>
    <submittedName>
        <fullName evidence="1">Uncharacterized protein</fullName>
    </submittedName>
</protein>
<sequence length="264" mass="29550">MSERTKRRKVKEEIDVINNCINTQLDHVYKINDNVEKYVDQQKPNSTLSILSKENITSTSCLNVPTNNTIDKSTSTSFDFTRHNNTTCSETVDTLDTLSTVNLSSTNLSSFPHNLANWAINCNVSLTTVNSLLCVLKSFEGVPIPALPKDARTLLQTPYKLNTHYRVVEPGLYFHFGLAAGIHQFVNNSPGINVNEFNIAIGIDGLPLAKSSGSQFYPILAYIIEPFKNKYVFLVGLYHGYEKPKNSDDFLSDFVSEMINISQN</sequence>
<dbReference type="Proteomes" id="UP000478052">
    <property type="component" value="Unassembled WGS sequence"/>
</dbReference>
<keyword evidence="2" id="KW-1185">Reference proteome</keyword>
<gene>
    <name evidence="1" type="ORF">FWK35_00038868</name>
</gene>
<accession>A0A6G0VSW5</accession>
<dbReference type="EMBL" id="VUJU01013270">
    <property type="protein sequence ID" value="KAF0705348.1"/>
    <property type="molecule type" value="Genomic_DNA"/>
</dbReference>
<evidence type="ECO:0000313" key="2">
    <source>
        <dbReference type="Proteomes" id="UP000478052"/>
    </source>
</evidence>
<dbReference type="OrthoDB" id="6629909at2759"/>